<feature type="region of interest" description="Disordered" evidence="1">
    <location>
        <begin position="34"/>
        <end position="56"/>
    </location>
</feature>
<dbReference type="AlphaFoldDB" id="A0A8T4J3S3"/>
<keyword evidence="3" id="KW-1185">Reference proteome</keyword>
<accession>A0A8T4J3S3</accession>
<proteinExistence type="predicted"/>
<organism evidence="2 3">
    <name type="scientific">Streptomyces daliensis</name>
    <dbReference type="NCBI Taxonomy" id="299421"/>
    <lineage>
        <taxon>Bacteria</taxon>
        <taxon>Bacillati</taxon>
        <taxon>Actinomycetota</taxon>
        <taxon>Actinomycetes</taxon>
        <taxon>Kitasatosporales</taxon>
        <taxon>Streptomycetaceae</taxon>
        <taxon>Streptomyces</taxon>
    </lineage>
</organism>
<sequence>MPLTPSPVTAGPRRRSLLAGALGAGGALGLVAGCSDDDGGSDDSERADDAAARKLRAHATRESQALLARYDGTVAAHAGLAGLLRPLRAQTARHTEVLGGKDAARASRTNRSAVPSDAKQALTALAEAERRTADARTKALMDAPPALARLLASLAAAGAAAAYLLAEGEPRGAGDSGGGEDDGKDRGA</sequence>
<name>A0A8T4J3S3_9ACTN</name>
<dbReference type="Proteomes" id="UP000675554">
    <property type="component" value="Unassembled WGS sequence"/>
</dbReference>
<dbReference type="InterPro" id="IPR006311">
    <property type="entry name" value="TAT_signal"/>
</dbReference>
<protein>
    <recommendedName>
        <fullName evidence="4">Lipoprotein</fullName>
    </recommendedName>
</protein>
<gene>
    <name evidence="2" type="ORF">KDA82_34205</name>
</gene>
<dbReference type="EMBL" id="JAGSMN010001132">
    <property type="protein sequence ID" value="MBR7677952.1"/>
    <property type="molecule type" value="Genomic_DNA"/>
</dbReference>
<evidence type="ECO:0008006" key="4">
    <source>
        <dbReference type="Google" id="ProtNLM"/>
    </source>
</evidence>
<feature type="compositionally biased region" description="Basic and acidic residues" evidence="1">
    <location>
        <begin position="43"/>
        <end position="52"/>
    </location>
</feature>
<evidence type="ECO:0000313" key="2">
    <source>
        <dbReference type="EMBL" id="MBR7677952.1"/>
    </source>
</evidence>
<reference evidence="2" key="1">
    <citation type="submission" date="2021-04" db="EMBL/GenBank/DDBJ databases">
        <title>Sequencing of actinobacteria type strains.</title>
        <authorList>
            <person name="Nguyen G.-S."/>
            <person name="Wentzel A."/>
        </authorList>
    </citation>
    <scope>NUCLEOTIDE SEQUENCE</scope>
    <source>
        <strain evidence="2">DSM 42095</strain>
    </source>
</reference>
<feature type="region of interest" description="Disordered" evidence="1">
    <location>
        <begin position="167"/>
        <end position="188"/>
    </location>
</feature>
<comment type="caution">
    <text evidence="2">The sequence shown here is derived from an EMBL/GenBank/DDBJ whole genome shotgun (WGS) entry which is preliminary data.</text>
</comment>
<evidence type="ECO:0000256" key="1">
    <source>
        <dbReference type="SAM" id="MobiDB-lite"/>
    </source>
</evidence>
<evidence type="ECO:0000313" key="3">
    <source>
        <dbReference type="Proteomes" id="UP000675554"/>
    </source>
</evidence>
<dbReference type="PROSITE" id="PS51318">
    <property type="entry name" value="TAT"/>
    <property type="match status" value="1"/>
</dbReference>